<reference evidence="3 4" key="3">
    <citation type="journal article" date="2017" name="G3 (Bethesda)">
        <title>Comparative analysis highlights variable genome content of wheat rusts and divergence of the mating loci.</title>
        <authorList>
            <person name="Cuomo C.A."/>
            <person name="Bakkeren G."/>
            <person name="Khalil H.B."/>
            <person name="Panwar V."/>
            <person name="Joly D."/>
            <person name="Linning R."/>
            <person name="Sakthikumar S."/>
            <person name="Song X."/>
            <person name="Adiconis X."/>
            <person name="Fan L."/>
            <person name="Goldberg J.M."/>
            <person name="Levin J.Z."/>
            <person name="Young S."/>
            <person name="Zeng Q."/>
            <person name="Anikster Y."/>
            <person name="Bruce M."/>
            <person name="Wang M."/>
            <person name="Yin C."/>
            <person name="McCallum B."/>
            <person name="Szabo L.J."/>
            <person name="Hulbert S."/>
            <person name="Chen X."/>
            <person name="Fellers J.P."/>
        </authorList>
    </citation>
    <scope>NUCLEOTIDE SEQUENCE</scope>
    <source>
        <strain evidence="4">Isolate 1-1 / race 1 (BBBD)</strain>
        <strain evidence="3">isolate 1-1 / race 1 (BBBD)</strain>
    </source>
</reference>
<reference evidence="2" key="2">
    <citation type="submission" date="2016-05" db="EMBL/GenBank/DDBJ databases">
        <title>Comparative analysis highlights variable genome content of wheat rusts and divergence of the mating loci.</title>
        <authorList>
            <person name="Cuomo C.A."/>
            <person name="Bakkeren G."/>
            <person name="Szabo L."/>
            <person name="Khalil H."/>
            <person name="Joly D."/>
            <person name="Goldberg J."/>
            <person name="Young S."/>
            <person name="Zeng Q."/>
            <person name="Fellers J."/>
        </authorList>
    </citation>
    <scope>NUCLEOTIDE SEQUENCE [LARGE SCALE GENOMIC DNA]</scope>
    <source>
        <strain evidence="2">1-1 BBBD Race 1</strain>
    </source>
</reference>
<dbReference type="VEuPathDB" id="FungiDB:PTTG_29725"/>
<name>A0A180G2E2_PUCT1</name>
<evidence type="ECO:0000313" key="4">
    <source>
        <dbReference type="Proteomes" id="UP000005240"/>
    </source>
</evidence>
<evidence type="ECO:0000313" key="2">
    <source>
        <dbReference type="EMBL" id="OAV86804.1"/>
    </source>
</evidence>
<proteinExistence type="predicted"/>
<evidence type="ECO:0000313" key="3">
    <source>
        <dbReference type="EnsemblFungi" id="PTTG_29725-t43_1-p1"/>
    </source>
</evidence>
<reference evidence="2" key="1">
    <citation type="submission" date="2009-11" db="EMBL/GenBank/DDBJ databases">
        <authorList>
            <consortium name="The Broad Institute Genome Sequencing Platform"/>
            <person name="Ward D."/>
            <person name="Feldgarden M."/>
            <person name="Earl A."/>
            <person name="Young S.K."/>
            <person name="Zeng Q."/>
            <person name="Koehrsen M."/>
            <person name="Alvarado L."/>
            <person name="Berlin A."/>
            <person name="Bochicchio J."/>
            <person name="Borenstein D."/>
            <person name="Chapman S.B."/>
            <person name="Chen Z."/>
            <person name="Engels R."/>
            <person name="Freedman E."/>
            <person name="Gellesch M."/>
            <person name="Goldberg J."/>
            <person name="Griggs A."/>
            <person name="Gujja S."/>
            <person name="Heilman E."/>
            <person name="Heiman D."/>
            <person name="Hepburn T."/>
            <person name="Howarth C."/>
            <person name="Jen D."/>
            <person name="Larson L."/>
            <person name="Lewis B."/>
            <person name="Mehta T."/>
            <person name="Park D."/>
            <person name="Pearson M."/>
            <person name="Roberts A."/>
            <person name="Saif S."/>
            <person name="Shea T."/>
            <person name="Shenoy N."/>
            <person name="Sisk P."/>
            <person name="Stolte C."/>
            <person name="Sykes S."/>
            <person name="Thomson T."/>
            <person name="Walk T."/>
            <person name="White J."/>
            <person name="Yandava C."/>
            <person name="Izard J."/>
            <person name="Baranova O.V."/>
            <person name="Blanton J.M."/>
            <person name="Tanner A.C."/>
            <person name="Dewhirst F.E."/>
            <person name="Haas B."/>
            <person name="Nusbaum C."/>
            <person name="Birren B."/>
        </authorList>
    </citation>
    <scope>NUCLEOTIDE SEQUENCE [LARGE SCALE GENOMIC DNA]</scope>
    <source>
        <strain evidence="2">1-1 BBBD Race 1</strain>
    </source>
</reference>
<dbReference type="AlphaFoldDB" id="A0A180G2E2"/>
<evidence type="ECO:0000256" key="1">
    <source>
        <dbReference type="SAM" id="MobiDB-lite"/>
    </source>
</evidence>
<protein>
    <submittedName>
        <fullName evidence="2 3">Uncharacterized protein</fullName>
    </submittedName>
</protein>
<gene>
    <name evidence="2" type="ORF">PTTG_29725</name>
</gene>
<feature type="region of interest" description="Disordered" evidence="1">
    <location>
        <begin position="339"/>
        <end position="441"/>
    </location>
</feature>
<feature type="region of interest" description="Disordered" evidence="1">
    <location>
        <begin position="1"/>
        <end position="135"/>
    </location>
</feature>
<accession>A0A180G2E2</accession>
<feature type="non-terminal residue" evidence="2">
    <location>
        <position position="1"/>
    </location>
</feature>
<dbReference type="EMBL" id="ADAS02000795">
    <property type="protein sequence ID" value="OAV86804.1"/>
    <property type="molecule type" value="Genomic_DNA"/>
</dbReference>
<organism evidence="2">
    <name type="scientific">Puccinia triticina (isolate 1-1 / race 1 (BBBD))</name>
    <name type="common">Brown leaf rust fungus</name>
    <dbReference type="NCBI Taxonomy" id="630390"/>
    <lineage>
        <taxon>Eukaryota</taxon>
        <taxon>Fungi</taxon>
        <taxon>Dikarya</taxon>
        <taxon>Basidiomycota</taxon>
        <taxon>Pucciniomycotina</taxon>
        <taxon>Pucciniomycetes</taxon>
        <taxon>Pucciniales</taxon>
        <taxon>Pucciniaceae</taxon>
        <taxon>Puccinia</taxon>
    </lineage>
</organism>
<feature type="compositionally biased region" description="Basic residues" evidence="1">
    <location>
        <begin position="51"/>
        <end position="63"/>
    </location>
</feature>
<feature type="region of interest" description="Disordered" evidence="1">
    <location>
        <begin position="152"/>
        <end position="184"/>
    </location>
</feature>
<reference evidence="3" key="4">
    <citation type="submission" date="2025-05" db="UniProtKB">
        <authorList>
            <consortium name="EnsemblFungi"/>
        </authorList>
    </citation>
    <scope>IDENTIFICATION</scope>
    <source>
        <strain evidence="3">isolate 1-1 / race 1 (BBBD)</strain>
    </source>
</reference>
<feature type="compositionally biased region" description="Polar residues" evidence="1">
    <location>
        <begin position="163"/>
        <end position="174"/>
    </location>
</feature>
<keyword evidence="4" id="KW-1185">Reference proteome</keyword>
<dbReference type="Proteomes" id="UP000005240">
    <property type="component" value="Unassembled WGS sequence"/>
</dbReference>
<sequence>SAAPSKITYSGAVRSTTPLSPGALLSDPAPRIVKQPIKKVPTAASESLRTVTKKPRVVKKPKSPKVVPPEWDQEVTKEPEANTEIPSPFLKARTVPTTSAIPAKPVPTKPKIKKTVPTADPFKSAEPVSKLIDRDPSSSLNQIKIKKVIPKANQKPQVEPKFATTSNQTSTSGPSVKKSVFDDGSFDQKTRDKLENYFVPQGRTVVSNYLTTSSLIPSSEDSRESYPPAASSDLDIITGATAQLCSKRKILPGPLEADMLKNLNPWIHPMLQGLKSQLDGRNQAKEKDDDNMMILCLEAAMNLNSTIVHIISPEQFRSLYGDWDIQAEWEDYQSGPKHRDYLRKRGQEPTPTPGPQPMELWSPTPPAPTMELPTPRIQEKPLSSIPQPSGHQPMHHASAGVSSLDRSHSTAKCPKSKSEPLRPAAKEQPEAKRQNRRHISHQMSIHCEMIRLNRTTQAQYQALESLRNQNGGYDNRRQLQEDEMMYKD</sequence>
<dbReference type="EnsemblFungi" id="PTTG_29725-t43_1">
    <property type="protein sequence ID" value="PTTG_29725-t43_1-p1"/>
    <property type="gene ID" value="PTTG_29725"/>
</dbReference>
<feature type="compositionally biased region" description="Basic and acidic residues" evidence="1">
    <location>
        <begin position="416"/>
        <end position="433"/>
    </location>
</feature>
<dbReference type="OrthoDB" id="2510764at2759"/>